<comment type="caution">
    <text evidence="2">The sequence shown here is derived from an EMBL/GenBank/DDBJ whole genome shotgun (WGS) entry which is preliminary data.</text>
</comment>
<evidence type="ECO:0000313" key="3">
    <source>
        <dbReference type="Proteomes" id="UP000233757"/>
    </source>
</evidence>
<dbReference type="Proteomes" id="UP000315888">
    <property type="component" value="Unassembled WGS sequence"/>
</dbReference>
<organism evidence="2 4">
    <name type="scientific">Acinetobacter baumannii</name>
    <dbReference type="NCBI Taxonomy" id="470"/>
    <lineage>
        <taxon>Bacteria</taxon>
        <taxon>Pseudomonadati</taxon>
        <taxon>Pseudomonadota</taxon>
        <taxon>Gammaproteobacteria</taxon>
        <taxon>Moraxellales</taxon>
        <taxon>Moraxellaceae</taxon>
        <taxon>Acinetobacter</taxon>
        <taxon>Acinetobacter calcoaceticus/baumannii complex</taxon>
    </lineage>
</organism>
<gene>
    <name evidence="1" type="ORF">CV954_010450</name>
    <name evidence="2" type="ORF">FJU42_04040</name>
</gene>
<sequence length="53" mass="6218">MINLKNLDRENWLLCAKLSLDDYQKDYVAPNVYSIAESNVEEYFKKTLTENSS</sequence>
<evidence type="ECO:0000313" key="4">
    <source>
        <dbReference type="Proteomes" id="UP000315888"/>
    </source>
</evidence>
<accession>A0A8B5UKY4</accession>
<proteinExistence type="predicted"/>
<evidence type="ECO:0000313" key="1">
    <source>
        <dbReference type="EMBL" id="PQL83722.1"/>
    </source>
</evidence>
<keyword evidence="2" id="KW-0808">Transferase</keyword>
<dbReference type="Proteomes" id="UP000233757">
    <property type="component" value="Unassembled WGS sequence"/>
</dbReference>
<dbReference type="EMBL" id="PHJU02000022">
    <property type="protein sequence ID" value="PQL83722.1"/>
    <property type="molecule type" value="Genomic_DNA"/>
</dbReference>
<dbReference type="AlphaFoldDB" id="A0A8B5UKY4"/>
<evidence type="ECO:0000313" key="2">
    <source>
        <dbReference type="EMBL" id="TPU67394.1"/>
    </source>
</evidence>
<dbReference type="EMBL" id="VHGY01000009">
    <property type="protein sequence ID" value="TPU67394.1"/>
    <property type="molecule type" value="Genomic_DNA"/>
</dbReference>
<reference evidence="2 4" key="2">
    <citation type="submission" date="2019-06" db="EMBL/GenBank/DDBJ databases">
        <title>A Diverse Panel of Clinical Acinetobacter baumannii for Research Use.</title>
        <authorList>
            <person name="Mcgann P."/>
            <person name="Snesrud E."/>
            <person name="Galac M.R."/>
        </authorList>
    </citation>
    <scope>NUCLEOTIDE SEQUENCE [LARGE SCALE GENOMIC DNA]</scope>
    <source>
        <strain evidence="2 4">MRSN14237</strain>
    </source>
</reference>
<name>A0A8B5UKY4_ACIBA</name>
<reference evidence="1 3" key="1">
    <citation type="submission" date="2018-02" db="EMBL/GenBank/DDBJ databases">
        <title>Acinetobacter baumanii whole genome sequence.</title>
        <authorList>
            <person name="Qasim Z.J."/>
        </authorList>
    </citation>
    <scope>NUCLEOTIDE SEQUENCE [LARGE SCALE GENOMIC DNA]</scope>
    <source>
        <strain evidence="1 3">ZQ8</strain>
    </source>
</reference>
<protein>
    <submittedName>
        <fullName evidence="2">GNAT family acetyltransferase</fullName>
    </submittedName>
</protein>
<dbReference type="GO" id="GO:0016740">
    <property type="term" value="F:transferase activity"/>
    <property type="evidence" value="ECO:0007669"/>
    <property type="project" value="UniProtKB-KW"/>
</dbReference>